<dbReference type="PANTHER" id="PTHR43046:SF2">
    <property type="entry name" value="8-OXO-DGTP DIPHOSPHATASE-RELATED"/>
    <property type="match status" value="1"/>
</dbReference>
<dbReference type="KEGG" id="noa:BKM31_33200"/>
<keyword evidence="2" id="KW-0378">Hydrolase</keyword>
<gene>
    <name evidence="4" type="ORF">BKM31_33200</name>
</gene>
<reference evidence="5" key="1">
    <citation type="journal article" date="2017" name="Med. Chem. Commun.">
        <title>Nonomuraea sp. ATCC 55076 harbours the largest actinomycete chromosome to date and the kistamicin biosynthetic gene cluster.</title>
        <authorList>
            <person name="Nazari B."/>
            <person name="Forneris C.C."/>
            <person name="Gibson M.I."/>
            <person name="Moon K."/>
            <person name="Schramma K.R."/>
            <person name="Seyedsayamdost M.R."/>
        </authorList>
    </citation>
    <scope>NUCLEOTIDE SEQUENCE [LARGE SCALE GENOMIC DNA]</scope>
    <source>
        <strain evidence="5">ATCC 55076</strain>
    </source>
</reference>
<dbReference type="AlphaFoldDB" id="A0A1V0A652"/>
<dbReference type="PANTHER" id="PTHR43046">
    <property type="entry name" value="GDP-MANNOSE MANNOSYL HYDROLASE"/>
    <property type="match status" value="1"/>
</dbReference>
<dbReference type="SUPFAM" id="SSF55811">
    <property type="entry name" value="Nudix"/>
    <property type="match status" value="1"/>
</dbReference>
<evidence type="ECO:0000256" key="1">
    <source>
        <dbReference type="ARBA" id="ARBA00001946"/>
    </source>
</evidence>
<evidence type="ECO:0000256" key="2">
    <source>
        <dbReference type="ARBA" id="ARBA00022801"/>
    </source>
</evidence>
<feature type="domain" description="Nudix hydrolase" evidence="3">
    <location>
        <begin position="19"/>
        <end position="153"/>
    </location>
</feature>
<comment type="cofactor">
    <cofactor evidence="1">
        <name>Mg(2+)</name>
        <dbReference type="ChEBI" id="CHEBI:18420"/>
    </cofactor>
</comment>
<dbReference type="InterPro" id="IPR015797">
    <property type="entry name" value="NUDIX_hydrolase-like_dom_sf"/>
</dbReference>
<keyword evidence="5" id="KW-1185">Reference proteome</keyword>
<accession>A0A1V0A652</accession>
<sequence>MPMSPFLARLREKVGGDLIMLPSVSGFVFDDEGRLLLARHGDVGRWAAPGGGVDPDERPEDAVVRELREELAVDIEVRGLIGVYGGPEFRTLYPNGHEVGYVIAAYACALTPGSAAPRPDGVEINDFRWVAEHELPGYDTTPWTPGVAPQAFAWWREHAR</sequence>
<dbReference type="PRINTS" id="PR00502">
    <property type="entry name" value="NUDIXFAMILY"/>
</dbReference>
<organism evidence="4 5">
    <name type="scientific">[Actinomadura] parvosata subsp. kistnae</name>
    <dbReference type="NCBI Taxonomy" id="1909395"/>
    <lineage>
        <taxon>Bacteria</taxon>
        <taxon>Bacillati</taxon>
        <taxon>Actinomycetota</taxon>
        <taxon>Actinomycetes</taxon>
        <taxon>Streptosporangiales</taxon>
        <taxon>Streptosporangiaceae</taxon>
        <taxon>Nonomuraea</taxon>
    </lineage>
</organism>
<dbReference type="Proteomes" id="UP000190797">
    <property type="component" value="Chromosome"/>
</dbReference>
<evidence type="ECO:0000259" key="3">
    <source>
        <dbReference type="PROSITE" id="PS51462"/>
    </source>
</evidence>
<dbReference type="InterPro" id="IPR000086">
    <property type="entry name" value="NUDIX_hydrolase_dom"/>
</dbReference>
<dbReference type="RefSeq" id="WP_080041936.1">
    <property type="nucleotide sequence ID" value="NZ_CP017717.1"/>
</dbReference>
<dbReference type="GO" id="GO:0016787">
    <property type="term" value="F:hydrolase activity"/>
    <property type="evidence" value="ECO:0007669"/>
    <property type="project" value="UniProtKB-KW"/>
</dbReference>
<dbReference type="Pfam" id="PF00293">
    <property type="entry name" value="NUDIX"/>
    <property type="match status" value="1"/>
</dbReference>
<name>A0A1V0A652_9ACTN</name>
<dbReference type="Gene3D" id="3.90.79.10">
    <property type="entry name" value="Nucleoside Triphosphate Pyrophosphohydrolase"/>
    <property type="match status" value="1"/>
</dbReference>
<proteinExistence type="predicted"/>
<evidence type="ECO:0000313" key="5">
    <source>
        <dbReference type="Proteomes" id="UP000190797"/>
    </source>
</evidence>
<protein>
    <recommendedName>
        <fullName evidence="3">Nudix hydrolase domain-containing protein</fullName>
    </recommendedName>
</protein>
<dbReference type="EMBL" id="CP017717">
    <property type="protein sequence ID" value="AQZ65671.1"/>
    <property type="molecule type" value="Genomic_DNA"/>
</dbReference>
<dbReference type="PROSITE" id="PS51462">
    <property type="entry name" value="NUDIX"/>
    <property type="match status" value="1"/>
</dbReference>
<dbReference type="OrthoDB" id="9814308at2"/>
<dbReference type="InterPro" id="IPR020476">
    <property type="entry name" value="Nudix_hydrolase"/>
</dbReference>
<evidence type="ECO:0000313" key="4">
    <source>
        <dbReference type="EMBL" id="AQZ65671.1"/>
    </source>
</evidence>
<dbReference type="STRING" id="1909395.BKM31_33200"/>